<sequence>MPSWQGKSKGTTLGYSIFVAVIRKFGVLPAYFLLRLVAFYYFLFSRNSSKIIYDFYRDKLQFARLKSLLKLYRNYYIFGQTLIDKISVMAVTENKFTFNFDGEHILREITAQQKGGMLLSAHIGNWEIAGFLLKRLNTKINIVIFDGEHQKIKQYLDSVTGGHTANFIIIRNDLSHIYEIAAALKNNELVCMHADRFMEGNKTLTTDFLGQPAKFPLGPFLLAAQFKVPVSFVFAMKETNLHYHFFASQIKQYSTQLKDEFIRSMLADFAIEMEQKVKAYPEQWFNYYDFWQ</sequence>
<evidence type="ECO:0000313" key="8">
    <source>
        <dbReference type="EMBL" id="QEC69467.1"/>
    </source>
</evidence>
<evidence type="ECO:0000256" key="5">
    <source>
        <dbReference type="ARBA" id="ARBA00023136"/>
    </source>
</evidence>
<evidence type="ECO:0000256" key="1">
    <source>
        <dbReference type="ARBA" id="ARBA00004533"/>
    </source>
</evidence>
<dbReference type="KEGG" id="pgin:FRZ67_19970"/>
<dbReference type="GO" id="GO:0016746">
    <property type="term" value="F:acyltransferase activity"/>
    <property type="evidence" value="ECO:0007669"/>
    <property type="project" value="UniProtKB-KW"/>
</dbReference>
<dbReference type="RefSeq" id="WP_147192344.1">
    <property type="nucleotide sequence ID" value="NZ_CP042435.1"/>
</dbReference>
<dbReference type="OrthoDB" id="9808633at2"/>
<evidence type="ECO:0000256" key="7">
    <source>
        <dbReference type="SAM" id="Phobius"/>
    </source>
</evidence>
<keyword evidence="7" id="KW-1133">Transmembrane helix</keyword>
<dbReference type="PANTHER" id="PTHR30606">
    <property type="entry name" value="LIPID A BIOSYNTHESIS LAUROYL ACYLTRANSFERASE"/>
    <property type="match status" value="1"/>
</dbReference>
<evidence type="ECO:0000256" key="2">
    <source>
        <dbReference type="ARBA" id="ARBA00022475"/>
    </source>
</evidence>
<dbReference type="Pfam" id="PF03279">
    <property type="entry name" value="Lip_A_acyltrans"/>
    <property type="match status" value="1"/>
</dbReference>
<keyword evidence="9" id="KW-1185">Reference proteome</keyword>
<evidence type="ECO:0000256" key="6">
    <source>
        <dbReference type="ARBA" id="ARBA00023315"/>
    </source>
</evidence>
<name>A0A5B8VD56_9BACT</name>
<keyword evidence="3" id="KW-0997">Cell inner membrane</keyword>
<organism evidence="8 9">
    <name type="scientific">Panacibacter ginsenosidivorans</name>
    <dbReference type="NCBI Taxonomy" id="1813871"/>
    <lineage>
        <taxon>Bacteria</taxon>
        <taxon>Pseudomonadati</taxon>
        <taxon>Bacteroidota</taxon>
        <taxon>Chitinophagia</taxon>
        <taxon>Chitinophagales</taxon>
        <taxon>Chitinophagaceae</taxon>
        <taxon>Panacibacter</taxon>
    </lineage>
</organism>
<keyword evidence="4 8" id="KW-0808">Transferase</keyword>
<accession>A0A5B8VD56</accession>
<gene>
    <name evidence="8" type="ORF">FRZ67_19970</name>
</gene>
<dbReference type="GO" id="GO:0009247">
    <property type="term" value="P:glycolipid biosynthetic process"/>
    <property type="evidence" value="ECO:0007669"/>
    <property type="project" value="UniProtKB-ARBA"/>
</dbReference>
<feature type="transmembrane region" description="Helical" evidence="7">
    <location>
        <begin position="20"/>
        <end position="43"/>
    </location>
</feature>
<keyword evidence="5 7" id="KW-0472">Membrane</keyword>
<reference evidence="8 9" key="1">
    <citation type="journal article" date="2016" name="Int. J. Syst. Evol. Microbiol.">
        <title>Panacibacter ginsenosidivorans gen. nov., sp. nov., with ginsenoside converting activity isolated from soil of a ginseng field.</title>
        <authorList>
            <person name="Siddiqi M.Z."/>
            <person name="Muhammad Shafi S."/>
            <person name="Choi K.D."/>
            <person name="Im W.T."/>
        </authorList>
    </citation>
    <scope>NUCLEOTIDE SEQUENCE [LARGE SCALE GENOMIC DNA]</scope>
    <source>
        <strain evidence="8 9">Gsoil1550</strain>
    </source>
</reference>
<keyword evidence="2" id="KW-1003">Cell membrane</keyword>
<keyword evidence="6 8" id="KW-0012">Acyltransferase</keyword>
<dbReference type="EMBL" id="CP042435">
    <property type="protein sequence ID" value="QEC69467.1"/>
    <property type="molecule type" value="Genomic_DNA"/>
</dbReference>
<proteinExistence type="predicted"/>
<evidence type="ECO:0000313" key="9">
    <source>
        <dbReference type="Proteomes" id="UP000321533"/>
    </source>
</evidence>
<evidence type="ECO:0000256" key="3">
    <source>
        <dbReference type="ARBA" id="ARBA00022519"/>
    </source>
</evidence>
<dbReference type="AlphaFoldDB" id="A0A5B8VD56"/>
<comment type="subcellular location">
    <subcellularLocation>
        <location evidence="1">Cell inner membrane</location>
    </subcellularLocation>
</comment>
<dbReference type="InterPro" id="IPR004960">
    <property type="entry name" value="LipA_acyltrans"/>
</dbReference>
<dbReference type="PANTHER" id="PTHR30606:SF10">
    <property type="entry name" value="PHOSPHATIDYLINOSITOL MANNOSIDE ACYLTRANSFERASE"/>
    <property type="match status" value="1"/>
</dbReference>
<protein>
    <submittedName>
        <fullName evidence="8">Lipid A biosynthesis acyltransferase</fullName>
    </submittedName>
</protein>
<dbReference type="GO" id="GO:0005886">
    <property type="term" value="C:plasma membrane"/>
    <property type="evidence" value="ECO:0007669"/>
    <property type="project" value="UniProtKB-SubCell"/>
</dbReference>
<dbReference type="Proteomes" id="UP000321533">
    <property type="component" value="Chromosome"/>
</dbReference>
<evidence type="ECO:0000256" key="4">
    <source>
        <dbReference type="ARBA" id="ARBA00022679"/>
    </source>
</evidence>
<dbReference type="CDD" id="cd07984">
    <property type="entry name" value="LPLAT_LABLAT-like"/>
    <property type="match status" value="1"/>
</dbReference>
<keyword evidence="7" id="KW-0812">Transmembrane</keyword>